<dbReference type="AlphaFoldDB" id="A0A0A1DK21"/>
<dbReference type="HOGENOM" id="CLU_2992182_0_0_11"/>
<proteinExistence type="predicted"/>
<reference evidence="1 2" key="1">
    <citation type="journal article" date="2015" name="Genome Announc.">
        <title>Complete Genome Sequence of Steroid-Transforming Nocardioides simplex VKM Ac-2033D.</title>
        <authorList>
            <person name="Shtratnikova V.Y."/>
            <person name="Schelkunov M.I."/>
            <person name="Pekov Y.A."/>
            <person name="Fokina V.V."/>
            <person name="Logacheva M.D."/>
            <person name="Sokolov S.L."/>
            <person name="Bragin E.Y."/>
            <person name="Ashapkin V.V."/>
            <person name="Donova M.V."/>
        </authorList>
    </citation>
    <scope>NUCLEOTIDE SEQUENCE [LARGE SCALE GENOMIC DNA]</scope>
    <source>
        <strain evidence="1 2">VKM Ac-2033D</strain>
    </source>
</reference>
<sequence>MPVDLACGHQRRVDPGIGSLVVAGLIDHMWCLRCAADQPTATTTTDGAAVHEGDTHA</sequence>
<dbReference type="STRING" id="2045.KR76_15130"/>
<accession>A0A0A1DK21</accession>
<evidence type="ECO:0000313" key="1">
    <source>
        <dbReference type="EMBL" id="AIY17761.2"/>
    </source>
</evidence>
<evidence type="ECO:0000313" key="2">
    <source>
        <dbReference type="Proteomes" id="UP000030300"/>
    </source>
</evidence>
<dbReference type="EMBL" id="CP009896">
    <property type="protein sequence ID" value="AIY17761.2"/>
    <property type="molecule type" value="Genomic_DNA"/>
</dbReference>
<protein>
    <submittedName>
        <fullName evidence="1">Uncharacterized protein</fullName>
    </submittedName>
</protein>
<dbReference type="Proteomes" id="UP000030300">
    <property type="component" value="Chromosome"/>
</dbReference>
<gene>
    <name evidence="1" type="ORF">KR76_15130</name>
</gene>
<dbReference type="KEGG" id="psim:KR76_15130"/>
<name>A0A0A1DK21_NOCSI</name>
<keyword evidence="2" id="KW-1185">Reference proteome</keyword>
<organism evidence="1 2">
    <name type="scientific">Nocardioides simplex</name>
    <name type="common">Arthrobacter simplex</name>
    <dbReference type="NCBI Taxonomy" id="2045"/>
    <lineage>
        <taxon>Bacteria</taxon>
        <taxon>Bacillati</taxon>
        <taxon>Actinomycetota</taxon>
        <taxon>Actinomycetes</taxon>
        <taxon>Propionibacteriales</taxon>
        <taxon>Nocardioidaceae</taxon>
        <taxon>Pimelobacter</taxon>
    </lineage>
</organism>